<dbReference type="OrthoDB" id="10251242at2759"/>
<keyword evidence="6" id="KW-0297">G-protein coupled receptor</keyword>
<feature type="domain" description="G-protein coupled receptors family 1 profile" evidence="11">
    <location>
        <begin position="42"/>
        <end position="282"/>
    </location>
</feature>
<evidence type="ECO:0000256" key="1">
    <source>
        <dbReference type="ARBA" id="ARBA00004651"/>
    </source>
</evidence>
<accession>A0A5B7ITM3</accession>
<dbReference type="PROSITE" id="PS50262">
    <property type="entry name" value="G_PROTEIN_RECEP_F1_2"/>
    <property type="match status" value="1"/>
</dbReference>
<comment type="similarity">
    <text evidence="2">Belongs to the G-protein coupled receptor 1 family.</text>
</comment>
<keyword evidence="7 10" id="KW-0472">Membrane</keyword>
<evidence type="ECO:0000256" key="3">
    <source>
        <dbReference type="ARBA" id="ARBA00022475"/>
    </source>
</evidence>
<feature type="transmembrane region" description="Helical" evidence="10">
    <location>
        <begin position="30"/>
        <end position="53"/>
    </location>
</feature>
<dbReference type="GO" id="GO:0004930">
    <property type="term" value="F:G protein-coupled receptor activity"/>
    <property type="evidence" value="ECO:0007669"/>
    <property type="project" value="UniProtKB-KW"/>
</dbReference>
<organism evidence="12 13">
    <name type="scientific">Portunus trituberculatus</name>
    <name type="common">Swimming crab</name>
    <name type="synonym">Neptunus trituberculatus</name>
    <dbReference type="NCBI Taxonomy" id="210409"/>
    <lineage>
        <taxon>Eukaryota</taxon>
        <taxon>Metazoa</taxon>
        <taxon>Ecdysozoa</taxon>
        <taxon>Arthropoda</taxon>
        <taxon>Crustacea</taxon>
        <taxon>Multicrustacea</taxon>
        <taxon>Malacostraca</taxon>
        <taxon>Eumalacostraca</taxon>
        <taxon>Eucarida</taxon>
        <taxon>Decapoda</taxon>
        <taxon>Pleocyemata</taxon>
        <taxon>Brachyura</taxon>
        <taxon>Eubrachyura</taxon>
        <taxon>Portunoidea</taxon>
        <taxon>Portunidae</taxon>
        <taxon>Portuninae</taxon>
        <taxon>Portunus</taxon>
    </lineage>
</organism>
<keyword evidence="9" id="KW-0807">Transducer</keyword>
<keyword evidence="8" id="KW-0675">Receptor</keyword>
<dbReference type="GO" id="GO:0005886">
    <property type="term" value="C:plasma membrane"/>
    <property type="evidence" value="ECO:0007669"/>
    <property type="project" value="UniProtKB-SubCell"/>
</dbReference>
<name>A0A5B7ITM3_PORTR</name>
<keyword evidence="4 10" id="KW-0812">Transmembrane</keyword>
<proteinExistence type="inferred from homology"/>
<evidence type="ECO:0000256" key="8">
    <source>
        <dbReference type="ARBA" id="ARBA00023170"/>
    </source>
</evidence>
<dbReference type="Proteomes" id="UP000324222">
    <property type="component" value="Unassembled WGS sequence"/>
</dbReference>
<feature type="transmembrane region" description="Helical" evidence="10">
    <location>
        <begin position="65"/>
        <end position="86"/>
    </location>
</feature>
<evidence type="ECO:0000313" key="13">
    <source>
        <dbReference type="Proteomes" id="UP000324222"/>
    </source>
</evidence>
<keyword evidence="5 10" id="KW-1133">Transmembrane helix</keyword>
<dbReference type="GO" id="GO:0043005">
    <property type="term" value="C:neuron projection"/>
    <property type="evidence" value="ECO:0007669"/>
    <property type="project" value="TreeGrafter"/>
</dbReference>
<evidence type="ECO:0000256" key="4">
    <source>
        <dbReference type="ARBA" id="ARBA00022692"/>
    </source>
</evidence>
<comment type="caution">
    <text evidence="12">The sequence shown here is derived from an EMBL/GenBank/DDBJ whole genome shotgun (WGS) entry which is preliminary data.</text>
</comment>
<evidence type="ECO:0000259" key="11">
    <source>
        <dbReference type="PROSITE" id="PS50262"/>
    </source>
</evidence>
<reference evidence="12 13" key="1">
    <citation type="submission" date="2019-05" db="EMBL/GenBank/DDBJ databases">
        <title>Another draft genome of Portunus trituberculatus and its Hox gene families provides insights of decapod evolution.</title>
        <authorList>
            <person name="Jeong J.-H."/>
            <person name="Song I."/>
            <person name="Kim S."/>
            <person name="Choi T."/>
            <person name="Kim D."/>
            <person name="Ryu S."/>
            <person name="Kim W."/>
        </authorList>
    </citation>
    <scope>NUCLEOTIDE SEQUENCE [LARGE SCALE GENOMIC DNA]</scope>
    <source>
        <tissue evidence="12">Muscle</tissue>
    </source>
</reference>
<dbReference type="GO" id="GO:0042923">
    <property type="term" value="F:neuropeptide binding"/>
    <property type="evidence" value="ECO:0007669"/>
    <property type="project" value="TreeGrafter"/>
</dbReference>
<dbReference type="InterPro" id="IPR000276">
    <property type="entry name" value="GPCR_Rhodpsn"/>
</dbReference>
<evidence type="ECO:0000256" key="2">
    <source>
        <dbReference type="ARBA" id="ARBA00010663"/>
    </source>
</evidence>
<dbReference type="PANTHER" id="PTHR24229:SF40">
    <property type="entry name" value="ALLATOSTATIN C RECEPTOR 1-RELATED"/>
    <property type="match status" value="1"/>
</dbReference>
<evidence type="ECO:0000256" key="5">
    <source>
        <dbReference type="ARBA" id="ARBA00022989"/>
    </source>
</evidence>
<dbReference type="PRINTS" id="PR00237">
    <property type="entry name" value="GPCRRHODOPSN"/>
</dbReference>
<keyword evidence="3" id="KW-1003">Cell membrane</keyword>
<gene>
    <name evidence="12" type="ORF">E2C01_079754</name>
</gene>
<dbReference type="InterPro" id="IPR017452">
    <property type="entry name" value="GPCR_Rhodpsn_7TM"/>
</dbReference>
<feature type="transmembrane region" description="Helical" evidence="10">
    <location>
        <begin position="261"/>
        <end position="285"/>
    </location>
</feature>
<evidence type="ECO:0000256" key="7">
    <source>
        <dbReference type="ARBA" id="ARBA00023136"/>
    </source>
</evidence>
<feature type="transmembrane region" description="Helical" evidence="10">
    <location>
        <begin position="229"/>
        <end position="255"/>
    </location>
</feature>
<feature type="transmembrane region" description="Helical" evidence="10">
    <location>
        <begin position="185"/>
        <end position="208"/>
    </location>
</feature>
<keyword evidence="13" id="KW-1185">Reference proteome</keyword>
<dbReference type="AlphaFoldDB" id="A0A5B7ITM3"/>
<dbReference type="CDD" id="cd00637">
    <property type="entry name" value="7tm_classA_rhodopsin-like"/>
    <property type="match status" value="1"/>
</dbReference>
<evidence type="ECO:0000256" key="6">
    <source>
        <dbReference type="ARBA" id="ARBA00023040"/>
    </source>
</evidence>
<evidence type="ECO:0000256" key="10">
    <source>
        <dbReference type="SAM" id="Phobius"/>
    </source>
</evidence>
<dbReference type="Gene3D" id="1.20.1070.10">
    <property type="entry name" value="Rhodopsin 7-helix transmembrane proteins"/>
    <property type="match status" value="1"/>
</dbReference>
<feature type="transmembrane region" description="Helical" evidence="10">
    <location>
        <begin position="98"/>
        <end position="124"/>
    </location>
</feature>
<evidence type="ECO:0000313" key="12">
    <source>
        <dbReference type="EMBL" id="MPC84996.1"/>
    </source>
</evidence>
<evidence type="ECO:0000256" key="9">
    <source>
        <dbReference type="ARBA" id="ARBA00023224"/>
    </source>
</evidence>
<dbReference type="GO" id="GO:0007218">
    <property type="term" value="P:neuropeptide signaling pathway"/>
    <property type="evidence" value="ECO:0007669"/>
    <property type="project" value="TreeGrafter"/>
</dbReference>
<sequence>MEYDDYNYNNYTDTWEEVDYYYSPSLTRSVLLYLVSAIALLANAFLLVVLCTAPSRLSTTSNVIFLQRAIADLFSSIAIVFFTAGLDVPVIVVSGTCFTFSVMIHVGSVASNVLLMAFTVDSYLAANPQQYTHLLRRNTMRMASALVWGLAAAAGIAAIIFTTMLRRGCFPGPFFSTYNLLVKAIEVFVMYLVPLIVTWVLVSVALPPRPNSFSAETTEQGEKGPNRSLMLALTSIFTVTHGLYWIFEIVVYFGYIGGRFIIIYYFILTLPTVGEALSPILVIYLTENLKQKVAGWLPSSRHSSSLPLGEL</sequence>
<dbReference type="SUPFAM" id="SSF81321">
    <property type="entry name" value="Family A G protein-coupled receptor-like"/>
    <property type="match status" value="1"/>
</dbReference>
<dbReference type="PANTHER" id="PTHR24229">
    <property type="entry name" value="NEUROPEPTIDES RECEPTOR"/>
    <property type="match status" value="1"/>
</dbReference>
<dbReference type="EMBL" id="VSRR010067033">
    <property type="protein sequence ID" value="MPC84996.1"/>
    <property type="molecule type" value="Genomic_DNA"/>
</dbReference>
<feature type="transmembrane region" description="Helical" evidence="10">
    <location>
        <begin position="145"/>
        <end position="165"/>
    </location>
</feature>
<protein>
    <recommendedName>
        <fullName evidence="11">G-protein coupled receptors family 1 profile domain-containing protein</fullName>
    </recommendedName>
</protein>
<comment type="subcellular location">
    <subcellularLocation>
        <location evidence="1">Cell membrane</location>
        <topology evidence="1">Multi-pass membrane protein</topology>
    </subcellularLocation>
</comment>